<organism evidence="3 4">
    <name type="scientific">Apiospora arundinis</name>
    <dbReference type="NCBI Taxonomy" id="335852"/>
    <lineage>
        <taxon>Eukaryota</taxon>
        <taxon>Fungi</taxon>
        <taxon>Dikarya</taxon>
        <taxon>Ascomycota</taxon>
        <taxon>Pezizomycotina</taxon>
        <taxon>Sordariomycetes</taxon>
        <taxon>Xylariomycetidae</taxon>
        <taxon>Amphisphaeriales</taxon>
        <taxon>Apiosporaceae</taxon>
        <taxon>Apiospora</taxon>
    </lineage>
</organism>
<evidence type="ECO:0000259" key="2">
    <source>
        <dbReference type="Pfam" id="PF14420"/>
    </source>
</evidence>
<dbReference type="InterPro" id="IPR025676">
    <property type="entry name" value="Clr5_dom"/>
</dbReference>
<evidence type="ECO:0000313" key="4">
    <source>
        <dbReference type="Proteomes" id="UP001390339"/>
    </source>
</evidence>
<feature type="coiled-coil region" evidence="1">
    <location>
        <begin position="472"/>
        <end position="499"/>
    </location>
</feature>
<keyword evidence="4" id="KW-1185">Reference proteome</keyword>
<comment type="caution">
    <text evidence="3">The sequence shown here is derived from an EMBL/GenBank/DDBJ whole genome shotgun (WGS) entry which is preliminary data.</text>
</comment>
<evidence type="ECO:0000256" key="1">
    <source>
        <dbReference type="SAM" id="Coils"/>
    </source>
</evidence>
<dbReference type="EMBL" id="JAPCWZ010000002">
    <property type="protein sequence ID" value="KAK8877613.1"/>
    <property type="molecule type" value="Genomic_DNA"/>
</dbReference>
<accession>A0ABR2JJF7</accession>
<dbReference type="PANTHER" id="PTHR38788">
    <property type="entry name" value="CLR5 DOMAIN-CONTAINING PROTEIN"/>
    <property type="match status" value="1"/>
</dbReference>
<proteinExistence type="predicted"/>
<name>A0ABR2JJF7_9PEZI</name>
<protein>
    <submittedName>
        <fullName evidence="3">Clr5 domain-containing protein</fullName>
    </submittedName>
</protein>
<reference evidence="3 4" key="1">
    <citation type="journal article" date="2024" name="IMA Fungus">
        <title>Apiospora arundinis, a panoply of carbohydrate-active enzymes and secondary metabolites.</title>
        <authorList>
            <person name="Sorensen T."/>
            <person name="Petersen C."/>
            <person name="Muurmann A.T."/>
            <person name="Christiansen J.V."/>
            <person name="Brundto M.L."/>
            <person name="Overgaard C.K."/>
            <person name="Boysen A.T."/>
            <person name="Wollenberg R.D."/>
            <person name="Larsen T.O."/>
            <person name="Sorensen J.L."/>
            <person name="Nielsen K.L."/>
            <person name="Sondergaard T.E."/>
        </authorList>
    </citation>
    <scope>NUCLEOTIDE SEQUENCE [LARGE SCALE GENOMIC DNA]</scope>
    <source>
        <strain evidence="3 4">AAU 773</strain>
    </source>
</reference>
<dbReference type="PANTHER" id="PTHR38788:SF3">
    <property type="entry name" value="CLR5 DOMAIN-CONTAINING PROTEIN"/>
    <property type="match status" value="1"/>
</dbReference>
<gene>
    <name evidence="3" type="ORF">PGQ11_002559</name>
</gene>
<evidence type="ECO:0000313" key="3">
    <source>
        <dbReference type="EMBL" id="KAK8877613.1"/>
    </source>
</evidence>
<keyword evidence="1" id="KW-0175">Coiled coil</keyword>
<dbReference type="Proteomes" id="UP001390339">
    <property type="component" value="Unassembled WGS sequence"/>
</dbReference>
<dbReference type="Pfam" id="PF14420">
    <property type="entry name" value="Clr5"/>
    <property type="match status" value="1"/>
</dbReference>
<sequence length="509" mass="57315">MTGPSAPDMATSLQAIAVGKENAKPYHFDVHRDTITYLYARDGLNLTLKETMQVMEKRYAFVATARIYKTHLAKWKLNKNAKKEWLKDTRPKQMQAGARPSLRHRDGKETLDKEWIHELLRHVSLERAARGRPPPLVASLQLPAILRVPEHHMHYIRQMLQLSWEVKVVPTGRVPSNKPINEWFGRMILACRLLEYGRVRSAFQLLNACFDQFADVVLKGLHPGAWVHGYIAGFLLGLQSPELGRSYARYTQRLNAISNHPKPLLVEGCGSYDNAFCSPVAPRFADEKAKGQGASGFSDLSLLSGRPLCEFYGSEMLSRLGPLGGVVTDTFSTHAIPRFGDVRDLHVVVGAIRKLVLRPARPLAPHDALGRDVRDRDFWAWIACRSERYDEAAGLLDGIPEEELVRAYADNPEGVISYYDTRALLAQSDERQSVVQVVETATRLIDLLKARYGLADHRTIDAQADLEACLRKREEKDQAKEVRRDINKALDAVEEKLNAMHLSSSSKQA</sequence>
<feature type="domain" description="Clr5" evidence="2">
    <location>
        <begin position="26"/>
        <end position="79"/>
    </location>
</feature>